<comment type="similarity">
    <text evidence="2 4">Belongs to the pterin-4-alpha-carbinolamine dehydratase family.</text>
</comment>
<accession>A0ABW4ZGL7</accession>
<protein>
    <recommendedName>
        <fullName evidence="4">Putative pterin-4-alpha-carbinolamine dehydratase</fullName>
        <shortName evidence="4">PHS</shortName>
        <ecNumber evidence="4">4.2.1.96</ecNumber>
    </recommendedName>
    <alternativeName>
        <fullName evidence="4">4-alpha-hydroxy-tetrahydropterin dehydratase</fullName>
    </alternativeName>
    <alternativeName>
        <fullName evidence="4">Pterin carbinolamine dehydratase</fullName>
        <shortName evidence="4">PCD</shortName>
    </alternativeName>
</protein>
<sequence length="94" mass="10458">MSEEIIPADVLAEELKHCPEWDIEGEAIVRSWEFENFADAMEFVNIVADVAEGAGHHPDFFIRYNKVKLTLSTHEIGGVTDADLVMAGRIDNVA</sequence>
<dbReference type="SUPFAM" id="SSF55248">
    <property type="entry name" value="PCD-like"/>
    <property type="match status" value="1"/>
</dbReference>
<dbReference type="NCBIfam" id="NF002017">
    <property type="entry name" value="PRK00823.1-2"/>
    <property type="match status" value="1"/>
</dbReference>
<dbReference type="EMBL" id="JBHUJB010000089">
    <property type="protein sequence ID" value="MFD2160737.1"/>
    <property type="molecule type" value="Genomic_DNA"/>
</dbReference>
<evidence type="ECO:0000313" key="6">
    <source>
        <dbReference type="Proteomes" id="UP001597389"/>
    </source>
</evidence>
<dbReference type="PANTHER" id="PTHR12599">
    <property type="entry name" value="PTERIN-4-ALPHA-CARBINOLAMINE DEHYDRATASE"/>
    <property type="match status" value="1"/>
</dbReference>
<dbReference type="EC" id="4.2.1.96" evidence="4"/>
<dbReference type="HAMAP" id="MF_00434">
    <property type="entry name" value="Pterin_4_alpha"/>
    <property type="match status" value="1"/>
</dbReference>
<dbReference type="Proteomes" id="UP001597389">
    <property type="component" value="Unassembled WGS sequence"/>
</dbReference>
<organism evidence="5 6">
    <name type="scientific">Rubritalea tangerina</name>
    <dbReference type="NCBI Taxonomy" id="430798"/>
    <lineage>
        <taxon>Bacteria</taxon>
        <taxon>Pseudomonadati</taxon>
        <taxon>Verrucomicrobiota</taxon>
        <taxon>Verrucomicrobiia</taxon>
        <taxon>Verrucomicrobiales</taxon>
        <taxon>Rubritaleaceae</taxon>
        <taxon>Rubritalea</taxon>
    </lineage>
</organism>
<proteinExistence type="inferred from homology"/>
<evidence type="ECO:0000256" key="2">
    <source>
        <dbReference type="ARBA" id="ARBA00006472"/>
    </source>
</evidence>
<dbReference type="CDD" id="cd00488">
    <property type="entry name" value="PCD_DCoH"/>
    <property type="match status" value="1"/>
</dbReference>
<dbReference type="InterPro" id="IPR001533">
    <property type="entry name" value="Pterin_deHydtase"/>
</dbReference>
<comment type="caution">
    <text evidence="5">The sequence shown here is derived from an EMBL/GenBank/DDBJ whole genome shotgun (WGS) entry which is preliminary data.</text>
</comment>
<evidence type="ECO:0000256" key="4">
    <source>
        <dbReference type="HAMAP-Rule" id="MF_00434"/>
    </source>
</evidence>
<evidence type="ECO:0000313" key="5">
    <source>
        <dbReference type="EMBL" id="MFD2160737.1"/>
    </source>
</evidence>
<evidence type="ECO:0000256" key="3">
    <source>
        <dbReference type="ARBA" id="ARBA00023239"/>
    </source>
</evidence>
<dbReference type="GO" id="GO:0008124">
    <property type="term" value="F:4-alpha-hydroxytetrahydrobiopterin dehydratase activity"/>
    <property type="evidence" value="ECO:0007669"/>
    <property type="project" value="UniProtKB-EC"/>
</dbReference>
<dbReference type="Gene3D" id="3.30.1360.20">
    <property type="entry name" value="Transcriptional coactivator/pterin dehydratase"/>
    <property type="match status" value="1"/>
</dbReference>
<comment type="catalytic activity">
    <reaction evidence="1 4">
        <text>(4aS,6R)-4a-hydroxy-L-erythro-5,6,7,8-tetrahydrobiopterin = (6R)-L-erythro-6,7-dihydrobiopterin + H2O</text>
        <dbReference type="Rhea" id="RHEA:11920"/>
        <dbReference type="ChEBI" id="CHEBI:15377"/>
        <dbReference type="ChEBI" id="CHEBI:15642"/>
        <dbReference type="ChEBI" id="CHEBI:43120"/>
        <dbReference type="EC" id="4.2.1.96"/>
    </reaction>
</comment>
<evidence type="ECO:0000256" key="1">
    <source>
        <dbReference type="ARBA" id="ARBA00001554"/>
    </source>
</evidence>
<dbReference type="Pfam" id="PF01329">
    <property type="entry name" value="Pterin_4a"/>
    <property type="match status" value="1"/>
</dbReference>
<dbReference type="InterPro" id="IPR036428">
    <property type="entry name" value="PCD_sf"/>
</dbReference>
<gene>
    <name evidence="5" type="ORF">ACFSW8_17665</name>
</gene>
<dbReference type="RefSeq" id="WP_377089871.1">
    <property type="nucleotide sequence ID" value="NZ_JBHSJL010000014.1"/>
</dbReference>
<name>A0ABW4ZGL7_9BACT</name>
<keyword evidence="6" id="KW-1185">Reference proteome</keyword>
<reference evidence="6" key="1">
    <citation type="journal article" date="2019" name="Int. J. Syst. Evol. Microbiol.">
        <title>The Global Catalogue of Microorganisms (GCM) 10K type strain sequencing project: providing services to taxonomists for standard genome sequencing and annotation.</title>
        <authorList>
            <consortium name="The Broad Institute Genomics Platform"/>
            <consortium name="The Broad Institute Genome Sequencing Center for Infectious Disease"/>
            <person name="Wu L."/>
            <person name="Ma J."/>
        </authorList>
    </citation>
    <scope>NUCLEOTIDE SEQUENCE [LARGE SCALE GENOMIC DNA]</scope>
    <source>
        <strain evidence="6">CCUG 57942</strain>
    </source>
</reference>
<keyword evidence="3 4" id="KW-0456">Lyase</keyword>
<dbReference type="PANTHER" id="PTHR12599:SF0">
    <property type="entry name" value="PTERIN-4-ALPHA-CARBINOLAMINE DEHYDRATASE"/>
    <property type="match status" value="1"/>
</dbReference>